<evidence type="ECO:0000313" key="4">
    <source>
        <dbReference type="Proteomes" id="UP000244904"/>
    </source>
</evidence>
<dbReference type="Gene3D" id="3.20.20.140">
    <property type="entry name" value="Metal-dependent hydrolases"/>
    <property type="match status" value="1"/>
</dbReference>
<dbReference type="InterPro" id="IPR032466">
    <property type="entry name" value="Metal_Hydrolase"/>
</dbReference>
<evidence type="ECO:0000256" key="1">
    <source>
        <dbReference type="ARBA" id="ARBA00038310"/>
    </source>
</evidence>
<dbReference type="InterPro" id="IPR052350">
    <property type="entry name" value="Metallo-dep_Lactonases"/>
</dbReference>
<dbReference type="AlphaFoldDB" id="A0A2R8AZX6"/>
<dbReference type="SUPFAM" id="SSF51556">
    <property type="entry name" value="Metallo-dependent hydrolases"/>
    <property type="match status" value="1"/>
</dbReference>
<reference evidence="4" key="1">
    <citation type="submission" date="2018-03" db="EMBL/GenBank/DDBJ databases">
        <authorList>
            <person name="Rodrigo-Torres L."/>
            <person name="Arahal R. D."/>
            <person name="Lucena T."/>
        </authorList>
    </citation>
    <scope>NUCLEOTIDE SEQUENCE [LARGE SCALE GENOMIC DNA]</scope>
    <source>
        <strain evidence="4">CECT 8871</strain>
    </source>
</reference>
<dbReference type="PANTHER" id="PTHR43569:SF2">
    <property type="entry name" value="AMIDOHYDROLASE-RELATED DOMAIN-CONTAINING PROTEIN"/>
    <property type="match status" value="1"/>
</dbReference>
<protein>
    <recommendedName>
        <fullName evidence="2">Amidohydrolase-related domain-containing protein</fullName>
    </recommendedName>
</protein>
<dbReference type="GO" id="GO:0016787">
    <property type="term" value="F:hydrolase activity"/>
    <property type="evidence" value="ECO:0007669"/>
    <property type="project" value="InterPro"/>
</dbReference>
<comment type="similarity">
    <text evidence="1">Belongs to the metallo-dependent hydrolases superfamily.</text>
</comment>
<dbReference type="RefSeq" id="WP_108887364.1">
    <property type="nucleotide sequence ID" value="NZ_OMOJ01000011.1"/>
</dbReference>
<evidence type="ECO:0000313" key="3">
    <source>
        <dbReference type="EMBL" id="SPF81580.1"/>
    </source>
</evidence>
<dbReference type="Pfam" id="PF04909">
    <property type="entry name" value="Amidohydro_2"/>
    <property type="match status" value="1"/>
</dbReference>
<evidence type="ECO:0000259" key="2">
    <source>
        <dbReference type="Pfam" id="PF04909"/>
    </source>
</evidence>
<name>A0A2R8AZX6_9RHOB</name>
<sequence>MFIDTHLHLIDRKRLSYPWLSDVLALDQDWTYKDYARTARRIGIDAALHMEVDVAPDQIDAETAFVRDLMGQPDSLIVGAISSARPESAEFAEWLDGVDRAAVRGVRRVLHVVPDELSTAPQFRESIRALGAADLPFDLCVLARQIGIATELVDSAPNTQFVLDHCGVPDIAGGAFDDWASAVTKIAQRPNVSAKISGITAYTGDDWSAETLRPYVEHVILAFGWDRVVWGSDSPVCTLQSSLDQWVAITHALMAGCSEGERAKLYSGNARRIWKL</sequence>
<dbReference type="EMBL" id="OMOJ01000011">
    <property type="protein sequence ID" value="SPF81580.1"/>
    <property type="molecule type" value="Genomic_DNA"/>
</dbReference>
<dbReference type="InterPro" id="IPR006680">
    <property type="entry name" value="Amidohydro-rel"/>
</dbReference>
<proteinExistence type="inferred from homology"/>
<feature type="domain" description="Amidohydrolase-related" evidence="2">
    <location>
        <begin position="3"/>
        <end position="276"/>
    </location>
</feature>
<dbReference type="Proteomes" id="UP000244904">
    <property type="component" value="Unassembled WGS sequence"/>
</dbReference>
<keyword evidence="4" id="KW-1185">Reference proteome</keyword>
<accession>A0A2R8AZX6</accession>
<dbReference type="PANTHER" id="PTHR43569">
    <property type="entry name" value="AMIDOHYDROLASE"/>
    <property type="match status" value="1"/>
</dbReference>
<organism evidence="3 4">
    <name type="scientific">Pseudoprimorskyibacter insulae</name>
    <dbReference type="NCBI Taxonomy" id="1695997"/>
    <lineage>
        <taxon>Bacteria</taxon>
        <taxon>Pseudomonadati</taxon>
        <taxon>Pseudomonadota</taxon>
        <taxon>Alphaproteobacteria</taxon>
        <taxon>Rhodobacterales</taxon>
        <taxon>Paracoccaceae</taxon>
        <taxon>Pseudoprimorskyibacter</taxon>
    </lineage>
</organism>
<gene>
    <name evidence="3" type="ORF">PRI8871_03405</name>
</gene>
<dbReference type="OrthoDB" id="9787654at2"/>